<evidence type="ECO:0000313" key="3">
    <source>
        <dbReference type="Proteomes" id="UP000178086"/>
    </source>
</evidence>
<feature type="compositionally biased region" description="Basic residues" evidence="1">
    <location>
        <begin position="177"/>
        <end position="186"/>
    </location>
</feature>
<sequence>MPVSPKPEVLSPPRVVRQDLEIRDFEKVLLTQFSTRIKNLERKPLDKIVAQAKEHKKYDTYHSTTLEGYRITPEEVEALLSGDIPDEKKSEGDRYFEEVKNRMAILGYSEAFDFIINQIQKDFGHPIVSESLVQDTYYHLFKPSADAKLIDYVTLASYRNMMVFIRGSSYVPPSHEKLRRFGKRDRKSGNQSNSSSLLIRHYSPLY</sequence>
<proteinExistence type="predicted"/>
<dbReference type="Gene3D" id="1.10.3290.10">
    <property type="entry name" value="Fido-like domain"/>
    <property type="match status" value="1"/>
</dbReference>
<evidence type="ECO:0000313" key="2">
    <source>
        <dbReference type="EMBL" id="OFW32819.1"/>
    </source>
</evidence>
<protein>
    <submittedName>
        <fullName evidence="2">Uncharacterized protein</fullName>
    </submittedName>
</protein>
<evidence type="ECO:0000256" key="1">
    <source>
        <dbReference type="SAM" id="MobiDB-lite"/>
    </source>
</evidence>
<dbReference type="EMBL" id="MELI01000084">
    <property type="protein sequence ID" value="OFW32819.1"/>
    <property type="molecule type" value="Genomic_DNA"/>
</dbReference>
<organism evidence="2 3">
    <name type="scientific">Candidatus Aquicultor primus</name>
    <dbReference type="NCBI Taxonomy" id="1797195"/>
    <lineage>
        <taxon>Bacteria</taxon>
        <taxon>Bacillati</taxon>
        <taxon>Actinomycetota</taxon>
        <taxon>Candidatus Aquicultoria</taxon>
        <taxon>Candidatus Aquicultorales</taxon>
        <taxon>Candidatus Aquicultoraceae</taxon>
        <taxon>Candidatus Aquicultor</taxon>
    </lineage>
</organism>
<dbReference type="AlphaFoldDB" id="A0A1F2UIH7"/>
<comment type="caution">
    <text evidence="2">The sequence shown here is derived from an EMBL/GenBank/DDBJ whole genome shotgun (WGS) entry which is preliminary data.</text>
</comment>
<gene>
    <name evidence="2" type="ORF">A2074_05345</name>
</gene>
<dbReference type="Proteomes" id="UP000178086">
    <property type="component" value="Unassembled WGS sequence"/>
</dbReference>
<dbReference type="InterPro" id="IPR036597">
    <property type="entry name" value="Fido-like_dom_sf"/>
</dbReference>
<reference evidence="2 3" key="1">
    <citation type="journal article" date="2016" name="Nat. Commun.">
        <title>Thousands of microbial genomes shed light on interconnected biogeochemical processes in an aquifer system.</title>
        <authorList>
            <person name="Anantharaman K."/>
            <person name="Brown C.T."/>
            <person name="Hug L.A."/>
            <person name="Sharon I."/>
            <person name="Castelle C.J."/>
            <person name="Probst A.J."/>
            <person name="Thomas B.C."/>
            <person name="Singh A."/>
            <person name="Wilkins M.J."/>
            <person name="Karaoz U."/>
            <person name="Brodie E.L."/>
            <person name="Williams K.H."/>
            <person name="Hubbard S.S."/>
            <person name="Banfield J.F."/>
        </authorList>
    </citation>
    <scope>NUCLEOTIDE SEQUENCE [LARGE SCALE GENOMIC DNA]</scope>
</reference>
<accession>A0A1F2UIH7</accession>
<feature type="region of interest" description="Disordered" evidence="1">
    <location>
        <begin position="176"/>
        <end position="195"/>
    </location>
</feature>
<name>A0A1F2UIH7_9ACTN</name>